<dbReference type="Proteomes" id="UP000092444">
    <property type="component" value="Unassembled WGS sequence"/>
</dbReference>
<evidence type="ECO:0000256" key="1">
    <source>
        <dbReference type="SAM" id="MobiDB-lite"/>
    </source>
</evidence>
<dbReference type="PANTHER" id="PTHR13475:SF3">
    <property type="entry name" value="NEUGRIN"/>
    <property type="match status" value="1"/>
</dbReference>
<keyword evidence="3" id="KW-1185">Reference proteome</keyword>
<accession>A0A1B0GCW3</accession>
<dbReference type="VEuPathDB" id="VectorBase:GMOY011139"/>
<dbReference type="AlphaFoldDB" id="A0A1B0GCW3"/>
<sequence>MFSNLFIKYQFHTSLNTLVRRATKKLNPGLGHLASGIEDAVDIIESDPEGFDKLDADFMQAGQSYHQHKLDVEKQRERIRHFMVKHKYFRDDALPNLLTYAEKEHIRLLHNRDAEEWSVERLAESFPATAEIIKKILRANWRPLSAKRVHSHDLLVLENWHRYKKGEFEKQLPPELKEHLKKFVDRRLEDLKALPDVSQTFTPIQLPKPKIQEFQSIITSCAKYKDADTPTNKTLQSRGENKRKTEATLDGESIESFKNPFSRDAVQQEPIESFKNPFGRDAVQQEPIESFKNPFGKDAVQQEASDITVEIVNNEMIISAANSKRKPRKETLLAYPNNDNEQLNLPTLNKHNEEEEETYLLSKTIDKRKMRLEEAKKMKISDLERKEETGTGEVDEKEIDNLANLSNTGIIQRETSLDFTDKFSSSEVVISAEDSKRFAMSTVKDRIYIPRKLRRKGATYRLEDCYYDYDGEFLYRVPGMTGV</sequence>
<feature type="region of interest" description="Disordered" evidence="1">
    <location>
        <begin position="228"/>
        <end position="247"/>
    </location>
</feature>
<dbReference type="EnsemblMetazoa" id="GMOY011139-RA">
    <property type="protein sequence ID" value="GMOY011139-PA"/>
    <property type="gene ID" value="GMOY011139"/>
</dbReference>
<proteinExistence type="predicted"/>
<evidence type="ECO:0000313" key="3">
    <source>
        <dbReference type="Proteomes" id="UP000092444"/>
    </source>
</evidence>
<protein>
    <submittedName>
        <fullName evidence="2">Uncharacterized protein</fullName>
    </submittedName>
</protein>
<organism evidence="2 3">
    <name type="scientific">Glossina morsitans morsitans</name>
    <name type="common">Savannah tsetse fly</name>
    <dbReference type="NCBI Taxonomy" id="37546"/>
    <lineage>
        <taxon>Eukaryota</taxon>
        <taxon>Metazoa</taxon>
        <taxon>Ecdysozoa</taxon>
        <taxon>Arthropoda</taxon>
        <taxon>Hexapoda</taxon>
        <taxon>Insecta</taxon>
        <taxon>Pterygota</taxon>
        <taxon>Neoptera</taxon>
        <taxon>Endopterygota</taxon>
        <taxon>Diptera</taxon>
        <taxon>Brachycera</taxon>
        <taxon>Muscomorpha</taxon>
        <taxon>Hippoboscoidea</taxon>
        <taxon>Glossinidae</taxon>
        <taxon>Glossina</taxon>
    </lineage>
</organism>
<dbReference type="PANTHER" id="PTHR13475">
    <property type="entry name" value="NEUGRIN"/>
    <property type="match status" value="1"/>
</dbReference>
<dbReference type="GO" id="GO:0005634">
    <property type="term" value="C:nucleus"/>
    <property type="evidence" value="ECO:0007669"/>
    <property type="project" value="TreeGrafter"/>
</dbReference>
<dbReference type="EMBL" id="CCAG010002237">
    <property type="status" value="NOT_ANNOTATED_CDS"/>
    <property type="molecule type" value="Genomic_DNA"/>
</dbReference>
<dbReference type="InterPro" id="IPR010487">
    <property type="entry name" value="NGRN/Rrg9"/>
</dbReference>
<dbReference type="Pfam" id="PF06413">
    <property type="entry name" value="Neugrin"/>
    <property type="match status" value="1"/>
</dbReference>
<dbReference type="PhylomeDB" id="A0A1B0GCW3"/>
<feature type="compositionally biased region" description="Polar residues" evidence="1">
    <location>
        <begin position="229"/>
        <end position="238"/>
    </location>
</feature>
<name>A0A1B0GCW3_GLOMM</name>
<reference evidence="2" key="1">
    <citation type="submission" date="2020-05" db="UniProtKB">
        <authorList>
            <consortium name="EnsemblMetazoa"/>
        </authorList>
    </citation>
    <scope>IDENTIFICATION</scope>
    <source>
        <strain evidence="2">Yale</strain>
    </source>
</reference>
<evidence type="ECO:0000313" key="2">
    <source>
        <dbReference type="EnsemblMetazoa" id="GMOY011139-PA"/>
    </source>
</evidence>